<comment type="caution">
    <text evidence="1">The sequence shown here is derived from an EMBL/GenBank/DDBJ whole genome shotgun (WGS) entry which is preliminary data.</text>
</comment>
<reference evidence="1 2" key="1">
    <citation type="submission" date="2021-02" db="EMBL/GenBank/DDBJ databases">
        <authorList>
            <person name="Han P."/>
        </authorList>
    </citation>
    <scope>NUCLEOTIDE SEQUENCE [LARGE SCALE GENOMIC DNA]</scope>
    <source>
        <strain evidence="1">Candidatus Nitrospira sp. ZN2</strain>
    </source>
</reference>
<gene>
    <name evidence="1" type="ORF">NSPZN2_10001</name>
</gene>
<name>A0ABN7KD88_9BACT</name>
<dbReference type="Proteomes" id="UP000675880">
    <property type="component" value="Unassembled WGS sequence"/>
</dbReference>
<evidence type="ECO:0000313" key="2">
    <source>
        <dbReference type="Proteomes" id="UP000675880"/>
    </source>
</evidence>
<evidence type="ECO:0000313" key="1">
    <source>
        <dbReference type="EMBL" id="CAE6686658.1"/>
    </source>
</evidence>
<evidence type="ECO:0008006" key="3">
    <source>
        <dbReference type="Google" id="ProtNLM"/>
    </source>
</evidence>
<keyword evidence="2" id="KW-1185">Reference proteome</keyword>
<sequence>MLTMMKTLQSSTRSMARMLVAAALGMVWGVGLSGPVTVGAVAPAPDSSRLWRALVAEARALHLPTRFLEEIPEQFVAFEFEDLHAFAAEYHPVEHRMVLDRSLSLNGAGRTLRPLRKMTHKELETLYHELFHAYLDFVEHESAPSKAHASFLAFAHEQQRCRYQQVLITPVLQKKGLKEERFLSEVESWEVLNETWALFIGWAVWTQLEVEAKGTRKHRASGRTGNVSAWIARLDQAEQDAVLTGYYEPEDPGEKAMARKRFLAPEFRLSAPELSTLMRDVLGNSSDMIRQAEQVLERSRPFQRVSGVCAEPAAH</sequence>
<dbReference type="EMBL" id="CAJNBJ010000001">
    <property type="protein sequence ID" value="CAE6686658.1"/>
    <property type="molecule type" value="Genomic_DNA"/>
</dbReference>
<proteinExistence type="predicted"/>
<organism evidence="1 2">
    <name type="scientific">Nitrospira defluvii</name>
    <dbReference type="NCBI Taxonomy" id="330214"/>
    <lineage>
        <taxon>Bacteria</taxon>
        <taxon>Pseudomonadati</taxon>
        <taxon>Nitrospirota</taxon>
        <taxon>Nitrospiria</taxon>
        <taxon>Nitrospirales</taxon>
        <taxon>Nitrospiraceae</taxon>
        <taxon>Nitrospira</taxon>
    </lineage>
</organism>
<protein>
    <recommendedName>
        <fullName evidence="3">DUF1570 domain-containing protein</fullName>
    </recommendedName>
</protein>
<accession>A0ABN7KD88</accession>